<protein>
    <submittedName>
        <fullName evidence="1">Uncharacterized protein</fullName>
    </submittedName>
</protein>
<accession>X1RJV8</accession>
<evidence type="ECO:0000313" key="1">
    <source>
        <dbReference type="EMBL" id="GAI55849.1"/>
    </source>
</evidence>
<gene>
    <name evidence="1" type="ORF">S06H3_60258</name>
</gene>
<feature type="non-terminal residue" evidence="1">
    <location>
        <position position="1"/>
    </location>
</feature>
<sequence length="145" mass="16611">KFWLNEAVILDGGGLFGPPPPTAKYGYSEAMRLAEVHFETADGSPRAASYYLIALKIALMLDYAMRLNYDFRSVKEEIENLVDETLLSAVRKNPLSPTKVHKKQIENLKKLTRKKLREVRTKLESLGRNESDLFLESKSKEWAHE</sequence>
<reference evidence="1" key="1">
    <citation type="journal article" date="2014" name="Front. Microbiol.">
        <title>High frequency of phylogenetically diverse reductive dehalogenase-homologous genes in deep subseafloor sedimentary metagenomes.</title>
        <authorList>
            <person name="Kawai M."/>
            <person name="Futagami T."/>
            <person name="Toyoda A."/>
            <person name="Takaki Y."/>
            <person name="Nishi S."/>
            <person name="Hori S."/>
            <person name="Arai W."/>
            <person name="Tsubouchi T."/>
            <person name="Morono Y."/>
            <person name="Uchiyama I."/>
            <person name="Ito T."/>
            <person name="Fujiyama A."/>
            <person name="Inagaki F."/>
            <person name="Takami H."/>
        </authorList>
    </citation>
    <scope>NUCLEOTIDE SEQUENCE</scope>
    <source>
        <strain evidence="1">Expedition CK06-06</strain>
    </source>
</reference>
<proteinExistence type="predicted"/>
<dbReference type="AlphaFoldDB" id="X1RJV8"/>
<name>X1RJV8_9ZZZZ</name>
<comment type="caution">
    <text evidence="1">The sequence shown here is derived from an EMBL/GenBank/DDBJ whole genome shotgun (WGS) entry which is preliminary data.</text>
</comment>
<dbReference type="EMBL" id="BARV01039286">
    <property type="protein sequence ID" value="GAI55849.1"/>
    <property type="molecule type" value="Genomic_DNA"/>
</dbReference>
<organism evidence="1">
    <name type="scientific">marine sediment metagenome</name>
    <dbReference type="NCBI Taxonomy" id="412755"/>
    <lineage>
        <taxon>unclassified sequences</taxon>
        <taxon>metagenomes</taxon>
        <taxon>ecological metagenomes</taxon>
    </lineage>
</organism>